<reference evidence="1" key="1">
    <citation type="submission" date="2023-12" db="EMBL/GenBank/DDBJ databases">
        <title>Genome assembly of Anisodus tanguticus.</title>
        <authorList>
            <person name="Wang Y.-J."/>
        </authorList>
    </citation>
    <scope>NUCLEOTIDE SEQUENCE</scope>
    <source>
        <strain evidence="1">KB-2021</strain>
        <tissue evidence="1">Leaf</tissue>
    </source>
</reference>
<gene>
    <name evidence="1" type="ORF">RND71_005114</name>
</gene>
<evidence type="ECO:0000313" key="2">
    <source>
        <dbReference type="Proteomes" id="UP001291623"/>
    </source>
</evidence>
<keyword evidence="2" id="KW-1185">Reference proteome</keyword>
<organism evidence="1 2">
    <name type="scientific">Anisodus tanguticus</name>
    <dbReference type="NCBI Taxonomy" id="243964"/>
    <lineage>
        <taxon>Eukaryota</taxon>
        <taxon>Viridiplantae</taxon>
        <taxon>Streptophyta</taxon>
        <taxon>Embryophyta</taxon>
        <taxon>Tracheophyta</taxon>
        <taxon>Spermatophyta</taxon>
        <taxon>Magnoliopsida</taxon>
        <taxon>eudicotyledons</taxon>
        <taxon>Gunneridae</taxon>
        <taxon>Pentapetalae</taxon>
        <taxon>asterids</taxon>
        <taxon>lamiids</taxon>
        <taxon>Solanales</taxon>
        <taxon>Solanaceae</taxon>
        <taxon>Solanoideae</taxon>
        <taxon>Hyoscyameae</taxon>
        <taxon>Anisodus</taxon>
    </lineage>
</organism>
<sequence>MKVERNKLKRIVDGLEGSERDNMRNIVDEMEVIIVEMNSLKKKLEETDIVNVQEAAKIYILEEKVEEMEFITAQEAGKVVNLEKKIKKLKTNHFSFMCFVPCVTCWDDEVNEVENNQIDVHVLHFLF</sequence>
<dbReference type="EMBL" id="JAVYJV010000003">
    <property type="protein sequence ID" value="KAK4374437.1"/>
    <property type="molecule type" value="Genomic_DNA"/>
</dbReference>
<protein>
    <submittedName>
        <fullName evidence="1">Uncharacterized protein</fullName>
    </submittedName>
</protein>
<name>A0AAE1VMC1_9SOLA</name>
<evidence type="ECO:0000313" key="1">
    <source>
        <dbReference type="EMBL" id="KAK4374437.1"/>
    </source>
</evidence>
<dbReference type="Proteomes" id="UP001291623">
    <property type="component" value="Unassembled WGS sequence"/>
</dbReference>
<proteinExistence type="predicted"/>
<comment type="caution">
    <text evidence="1">The sequence shown here is derived from an EMBL/GenBank/DDBJ whole genome shotgun (WGS) entry which is preliminary data.</text>
</comment>
<dbReference type="AlphaFoldDB" id="A0AAE1VMC1"/>
<accession>A0AAE1VMC1</accession>